<protein>
    <recommendedName>
        <fullName evidence="10">Lactate/malate dehydrogenase N-terminal domain-containing protein</fullName>
    </recommendedName>
</protein>
<dbReference type="EMBL" id="JAPWDQ010000003">
    <property type="protein sequence ID" value="KAJ5491677.1"/>
    <property type="molecule type" value="Genomic_DNA"/>
</dbReference>
<evidence type="ECO:0000313" key="8">
    <source>
        <dbReference type="EMBL" id="KAJ5491677.1"/>
    </source>
</evidence>
<feature type="domain" description="Lactate/malate dehydrogenase C-terminal" evidence="7">
    <location>
        <begin position="280"/>
        <end position="355"/>
    </location>
</feature>
<dbReference type="InterPro" id="IPR001236">
    <property type="entry name" value="Lactate/malate_DH_N"/>
</dbReference>
<dbReference type="InterPro" id="IPR015955">
    <property type="entry name" value="Lactate_DH/Glyco_Ohase_4_C"/>
</dbReference>
<feature type="compositionally biased region" description="Pro residues" evidence="5">
    <location>
        <begin position="234"/>
        <end position="252"/>
    </location>
</feature>
<dbReference type="InterPro" id="IPR022383">
    <property type="entry name" value="Lactate/malate_DH_C"/>
</dbReference>
<evidence type="ECO:0000256" key="3">
    <source>
        <dbReference type="PIRSR" id="PIRSR000102-3"/>
    </source>
</evidence>
<feature type="binding site" evidence="3">
    <location>
        <begin position="141"/>
        <end position="143"/>
    </location>
    <ligand>
        <name>NAD(+)</name>
        <dbReference type="ChEBI" id="CHEBI:57540"/>
    </ligand>
</feature>
<feature type="region of interest" description="Disordered" evidence="5">
    <location>
        <begin position="220"/>
        <end position="268"/>
    </location>
</feature>
<comment type="similarity">
    <text evidence="4">Belongs to the LDH/MDH superfamily.</text>
</comment>
<dbReference type="PRINTS" id="PR00086">
    <property type="entry name" value="LLDHDRGNASE"/>
</dbReference>
<dbReference type="RefSeq" id="XP_056792805.1">
    <property type="nucleotide sequence ID" value="XM_056932846.1"/>
</dbReference>
<feature type="binding site" evidence="3">
    <location>
        <position position="57"/>
    </location>
    <ligand>
        <name>NAD(+)</name>
        <dbReference type="ChEBI" id="CHEBI:57540"/>
    </ligand>
</feature>
<dbReference type="SUPFAM" id="SSF56327">
    <property type="entry name" value="LDH C-terminal domain-like"/>
    <property type="match status" value="1"/>
</dbReference>
<dbReference type="AlphaFoldDB" id="A0A9W9XHF5"/>
<evidence type="ECO:0000259" key="6">
    <source>
        <dbReference type="Pfam" id="PF00056"/>
    </source>
</evidence>
<dbReference type="Proteomes" id="UP001148312">
    <property type="component" value="Unassembled WGS sequence"/>
</dbReference>
<dbReference type="Pfam" id="PF02866">
    <property type="entry name" value="Ldh_1_C"/>
    <property type="match status" value="1"/>
</dbReference>
<accession>A0A9W9XHF5</accession>
<evidence type="ECO:0000259" key="7">
    <source>
        <dbReference type="Pfam" id="PF02866"/>
    </source>
</evidence>
<dbReference type="GO" id="GO:0006089">
    <property type="term" value="P:lactate metabolic process"/>
    <property type="evidence" value="ECO:0007669"/>
    <property type="project" value="TreeGrafter"/>
</dbReference>
<reference evidence="8" key="1">
    <citation type="submission" date="2022-12" db="EMBL/GenBank/DDBJ databases">
        <authorList>
            <person name="Petersen C."/>
        </authorList>
    </citation>
    <scope>NUCLEOTIDE SEQUENCE</scope>
    <source>
        <strain evidence="8">IBT 30728</strain>
    </source>
</reference>
<dbReference type="InterPro" id="IPR036291">
    <property type="entry name" value="NAD(P)-bd_dom_sf"/>
</dbReference>
<evidence type="ECO:0000256" key="2">
    <source>
        <dbReference type="ARBA" id="ARBA00023027"/>
    </source>
</evidence>
<gene>
    <name evidence="8" type="ORF">N7539_003244</name>
</gene>
<dbReference type="GO" id="GO:0004459">
    <property type="term" value="F:L-lactate dehydrogenase (NAD+) activity"/>
    <property type="evidence" value="ECO:0007669"/>
    <property type="project" value="TreeGrafter"/>
</dbReference>
<keyword evidence="1 4" id="KW-0560">Oxidoreductase</keyword>
<dbReference type="SUPFAM" id="SSF51735">
    <property type="entry name" value="NAD(P)-binding Rossmann-fold domains"/>
    <property type="match status" value="1"/>
</dbReference>
<keyword evidence="2 3" id="KW-0520">NAD</keyword>
<evidence type="ECO:0008006" key="10">
    <source>
        <dbReference type="Google" id="ProtNLM"/>
    </source>
</evidence>
<evidence type="ECO:0000256" key="5">
    <source>
        <dbReference type="SAM" id="MobiDB-lite"/>
    </source>
</evidence>
<dbReference type="Pfam" id="PF00056">
    <property type="entry name" value="Ldh_1_N"/>
    <property type="match status" value="1"/>
</dbReference>
<reference evidence="8" key="2">
    <citation type="journal article" date="2023" name="IMA Fungus">
        <title>Comparative genomic study of the Penicillium genus elucidates a diverse pangenome and 15 lateral gene transfer events.</title>
        <authorList>
            <person name="Petersen C."/>
            <person name="Sorensen T."/>
            <person name="Nielsen M.R."/>
            <person name="Sondergaard T.E."/>
            <person name="Sorensen J.L."/>
            <person name="Fitzpatrick D.A."/>
            <person name="Frisvad J.C."/>
            <person name="Nielsen K.L."/>
        </authorList>
    </citation>
    <scope>NUCLEOTIDE SEQUENCE</scope>
    <source>
        <strain evidence="8">IBT 30728</strain>
    </source>
</reference>
<name>A0A9W9XHF5_9EURO</name>
<dbReference type="PANTHER" id="PTHR43128">
    <property type="entry name" value="L-2-HYDROXYCARBOXYLATE DEHYDROGENASE (NAD(P)(+))"/>
    <property type="match status" value="1"/>
</dbReference>
<dbReference type="PANTHER" id="PTHR43128:SF16">
    <property type="entry name" value="L-LACTATE DEHYDROGENASE"/>
    <property type="match status" value="1"/>
</dbReference>
<sequence length="359" mass="38653">MSQQSKVIILKPPHPEPIHNGSSKPHRIAIIGVGDVGAAVANALILRSVADELLINDTDSMLREAQICDLSDVSYVCGSRTRVQAATHREAGQADIVVITIGSRHFRGETNMQHTFRKLSTIRSVIGSMKPFGKETILVVVANPVDIFTSFVYKLSGLPATRVMGSGTWLDSIRMSNVLAEKTKVSKSHATEPNSISLPILGVSGKSQLVAWSTTSVGNMPASTDGLEARTQPSPSPSPSSSPSSTPPPVTPNPTDREATDKECNYRKDRMLHGKGKIPLGIGSLAARICESILSDQGQVCLISQYQPKWDCCFSSPAALGRTGIVKTVEISLLPAEWQDLEETAKELKEKLDLIHEGQ</sequence>
<dbReference type="GeneID" id="81623095"/>
<dbReference type="InterPro" id="IPR001557">
    <property type="entry name" value="L-lactate/malate_DH"/>
</dbReference>
<evidence type="ECO:0000313" key="9">
    <source>
        <dbReference type="Proteomes" id="UP001148312"/>
    </source>
</evidence>
<keyword evidence="9" id="KW-1185">Reference proteome</keyword>
<comment type="caution">
    <text evidence="8">The sequence shown here is derived from an EMBL/GenBank/DDBJ whole genome shotgun (WGS) entry which is preliminary data.</text>
</comment>
<dbReference type="Gene3D" id="3.90.110.10">
    <property type="entry name" value="Lactate dehydrogenase/glycoside hydrolase, family 4, C-terminal"/>
    <property type="match status" value="1"/>
</dbReference>
<dbReference type="Gene3D" id="3.40.50.720">
    <property type="entry name" value="NAD(P)-binding Rossmann-like Domain"/>
    <property type="match status" value="1"/>
</dbReference>
<feature type="compositionally biased region" description="Basic and acidic residues" evidence="5">
    <location>
        <begin position="255"/>
        <end position="268"/>
    </location>
</feature>
<organism evidence="8 9">
    <name type="scientific">Penicillium diatomitis</name>
    <dbReference type="NCBI Taxonomy" id="2819901"/>
    <lineage>
        <taxon>Eukaryota</taxon>
        <taxon>Fungi</taxon>
        <taxon>Dikarya</taxon>
        <taxon>Ascomycota</taxon>
        <taxon>Pezizomycotina</taxon>
        <taxon>Eurotiomycetes</taxon>
        <taxon>Eurotiomycetidae</taxon>
        <taxon>Eurotiales</taxon>
        <taxon>Aspergillaceae</taxon>
        <taxon>Penicillium</taxon>
    </lineage>
</organism>
<feature type="domain" description="Lactate/malate dehydrogenase N-terminal" evidence="6">
    <location>
        <begin position="27"/>
        <end position="165"/>
    </location>
</feature>
<feature type="binding site" evidence="3">
    <location>
        <begin position="32"/>
        <end position="37"/>
    </location>
    <ligand>
        <name>NAD(+)</name>
        <dbReference type="ChEBI" id="CHEBI:57540"/>
    </ligand>
</feature>
<proteinExistence type="inferred from homology"/>
<evidence type="ECO:0000256" key="1">
    <source>
        <dbReference type="ARBA" id="ARBA00023002"/>
    </source>
</evidence>
<evidence type="ECO:0000256" key="4">
    <source>
        <dbReference type="RuleBase" id="RU003369"/>
    </source>
</evidence>
<dbReference type="PIRSF" id="PIRSF000102">
    <property type="entry name" value="Lac_mal_DH"/>
    <property type="match status" value="1"/>
</dbReference>